<dbReference type="GO" id="GO:0000271">
    <property type="term" value="P:polysaccharide biosynthetic process"/>
    <property type="evidence" value="ECO:0007669"/>
    <property type="project" value="InterPro"/>
</dbReference>
<dbReference type="GO" id="GO:0051287">
    <property type="term" value="F:NAD binding"/>
    <property type="evidence" value="ECO:0007669"/>
    <property type="project" value="InterPro"/>
</dbReference>
<feature type="binding site" evidence="10">
    <location>
        <position position="162"/>
    </location>
    <ligand>
        <name>NAD(+)</name>
        <dbReference type="ChEBI" id="CHEBI:57540"/>
    </ligand>
</feature>
<keyword evidence="5 7" id="KW-0520">NAD</keyword>
<evidence type="ECO:0000256" key="9">
    <source>
        <dbReference type="PIRSR" id="PIRSR500134-2"/>
    </source>
</evidence>
<dbReference type="SUPFAM" id="SSF52413">
    <property type="entry name" value="UDP-glucose/GDP-mannose dehydrogenase C-terminal domain"/>
    <property type="match status" value="1"/>
</dbReference>
<feature type="binding site" evidence="10">
    <location>
        <position position="125"/>
    </location>
    <ligand>
        <name>NAD(+)</name>
        <dbReference type="ChEBI" id="CHEBI:57540"/>
    </ligand>
</feature>
<dbReference type="Gene3D" id="1.20.5.170">
    <property type="match status" value="1"/>
</dbReference>
<evidence type="ECO:0000256" key="4">
    <source>
        <dbReference type="ARBA" id="ARBA00023002"/>
    </source>
</evidence>
<dbReference type="InterPro" id="IPR008927">
    <property type="entry name" value="6-PGluconate_DH-like_C_sf"/>
</dbReference>
<feature type="binding site" evidence="9">
    <location>
        <position position="325"/>
    </location>
    <ligand>
        <name>substrate</name>
    </ligand>
</feature>
<dbReference type="InterPro" id="IPR017476">
    <property type="entry name" value="UDP-Glc/GDP-Man"/>
</dbReference>
<comment type="pathway">
    <text evidence="1">Nucleotide-sugar biosynthesis; UDP-alpha-D-glucuronate biosynthesis; UDP-alpha-D-glucuronate from UDP-alpha-D-glucose: step 1/1.</text>
</comment>
<feature type="active site" description="Nucleophile" evidence="8">
    <location>
        <position position="269"/>
    </location>
</feature>
<dbReference type="InterPro" id="IPR036220">
    <property type="entry name" value="UDP-Glc/GDP-Man_DH_C_sf"/>
</dbReference>
<dbReference type="Pfam" id="PF00984">
    <property type="entry name" value="UDPG_MGDP_dh"/>
    <property type="match status" value="1"/>
</dbReference>
<feature type="domain" description="UDP-glucose/GDP-mannose dehydrogenase C-terminal" evidence="11">
    <location>
        <begin position="318"/>
        <end position="421"/>
    </location>
</feature>
<keyword evidence="13" id="KW-1185">Reference proteome</keyword>
<name>A0A1E5XS05_9HYPH</name>
<evidence type="ECO:0000256" key="6">
    <source>
        <dbReference type="ARBA" id="ARBA00047473"/>
    </source>
</evidence>
<dbReference type="SUPFAM" id="SSF51735">
    <property type="entry name" value="NAD(P)-binding Rossmann-fold domains"/>
    <property type="match status" value="1"/>
</dbReference>
<evidence type="ECO:0000313" key="13">
    <source>
        <dbReference type="Proteomes" id="UP000095463"/>
    </source>
</evidence>
<comment type="similarity">
    <text evidence="2 7">Belongs to the UDP-glucose/GDP-mannose dehydrogenase family.</text>
</comment>
<accession>A0A1E5XS05</accession>
<feature type="binding site" evidence="10">
    <location>
        <position position="332"/>
    </location>
    <ligand>
        <name>NAD(+)</name>
        <dbReference type="ChEBI" id="CHEBI:57540"/>
    </ligand>
</feature>
<dbReference type="InterPro" id="IPR014026">
    <property type="entry name" value="UDP-Glc/GDP-Man_DH_dimer"/>
</dbReference>
<comment type="catalytic activity">
    <reaction evidence="6 7">
        <text>UDP-alpha-D-glucose + 2 NAD(+) + H2O = UDP-alpha-D-glucuronate + 2 NADH + 3 H(+)</text>
        <dbReference type="Rhea" id="RHEA:23596"/>
        <dbReference type="ChEBI" id="CHEBI:15377"/>
        <dbReference type="ChEBI" id="CHEBI:15378"/>
        <dbReference type="ChEBI" id="CHEBI:57540"/>
        <dbReference type="ChEBI" id="CHEBI:57945"/>
        <dbReference type="ChEBI" id="CHEBI:58052"/>
        <dbReference type="ChEBI" id="CHEBI:58885"/>
        <dbReference type="EC" id="1.1.1.22"/>
    </reaction>
</comment>
<dbReference type="GO" id="GO:0003979">
    <property type="term" value="F:UDP-glucose 6-dehydrogenase activity"/>
    <property type="evidence" value="ECO:0007669"/>
    <property type="project" value="UniProtKB-EC"/>
</dbReference>
<dbReference type="UniPathway" id="UPA00038">
    <property type="reaction ID" value="UER00491"/>
</dbReference>
<feature type="binding site" evidence="9">
    <location>
        <position position="211"/>
    </location>
    <ligand>
        <name>substrate</name>
    </ligand>
</feature>
<evidence type="ECO:0000313" key="12">
    <source>
        <dbReference type="EMBL" id="OEO31387.1"/>
    </source>
</evidence>
<feature type="binding site" evidence="9">
    <location>
        <position position="266"/>
    </location>
    <ligand>
        <name>substrate</name>
    </ligand>
</feature>
<proteinExistence type="inferred from homology"/>
<dbReference type="PIRSF" id="PIRSF000124">
    <property type="entry name" value="UDPglc_GDPman_dh"/>
    <property type="match status" value="1"/>
</dbReference>
<sequence length="439" mass="46222">MAKISVFGIGYVGVVSAACLADDGHEVVAVDLDPAKVSAVNAGLSPIVENGLDEIIARAVASGRLRATTDGQQAVLDTDASFVCVGTPSDEAGAVGLKYVKGVCADIGQAIKHKQSFHSVIIRSTIVPGTMDETCVPVLEEASGMIAGQDFGVGYYPEFLRESTAIADYYDPGLIVFGALEDRTAQILKDINAQMPVPSHVVTLKTAEAVKYASNSWRAVKVTFANEIGNIAKASGVDGQQVMKLICADTKVNISPYFMKPGFAFGGSCLPKDVRALQHLAARTGVPSPLLDSVLIANEAQIDRAETMVANSGAKSVGLVGIAFKPGTDDLRESPLAELASRLISKGLELRVYDPYVSQAVAGGVSAMGRGNDVVPDLPSRLVGKIEDLIAGSDVILVGNRYEETIAPLNSVSEYRSLVDLTRINTSLRSNGTYEGICW</sequence>
<dbReference type="Proteomes" id="UP000095463">
    <property type="component" value="Unassembled WGS sequence"/>
</dbReference>
<evidence type="ECO:0000256" key="7">
    <source>
        <dbReference type="PIRNR" id="PIRNR000124"/>
    </source>
</evidence>
<keyword evidence="4 7" id="KW-0560">Oxidoreductase</keyword>
<feature type="binding site" evidence="9">
    <location>
        <begin position="159"/>
        <end position="162"/>
    </location>
    <ligand>
        <name>substrate</name>
    </ligand>
</feature>
<dbReference type="InterPro" id="IPR028357">
    <property type="entry name" value="UDPglc_DH_bac"/>
</dbReference>
<evidence type="ECO:0000256" key="1">
    <source>
        <dbReference type="ARBA" id="ARBA00004701"/>
    </source>
</evidence>
<feature type="binding site" evidence="10">
    <location>
        <position position="36"/>
    </location>
    <ligand>
        <name>NAD(+)</name>
        <dbReference type="ChEBI" id="CHEBI:57540"/>
    </ligand>
</feature>
<dbReference type="InterPro" id="IPR001732">
    <property type="entry name" value="UDP-Glc/GDP-Man_DH_N"/>
</dbReference>
<dbReference type="InterPro" id="IPR014027">
    <property type="entry name" value="UDP-Glc/GDP-Man_DH_C"/>
</dbReference>
<evidence type="ECO:0000256" key="3">
    <source>
        <dbReference type="ARBA" id="ARBA00012954"/>
    </source>
</evidence>
<dbReference type="InterPro" id="IPR036291">
    <property type="entry name" value="NAD(P)-bd_dom_sf"/>
</dbReference>
<comment type="caution">
    <text evidence="12">The sequence shown here is derived from an EMBL/GenBank/DDBJ whole genome shotgun (WGS) entry which is preliminary data.</text>
</comment>
<dbReference type="GO" id="GO:0006065">
    <property type="term" value="P:UDP-glucuronate biosynthetic process"/>
    <property type="evidence" value="ECO:0007669"/>
    <property type="project" value="UniProtKB-UniPathway"/>
</dbReference>
<evidence type="ECO:0000259" key="11">
    <source>
        <dbReference type="SMART" id="SM00984"/>
    </source>
</evidence>
<dbReference type="EC" id="1.1.1.22" evidence="3 7"/>
<evidence type="ECO:0000256" key="5">
    <source>
        <dbReference type="ARBA" id="ARBA00023027"/>
    </source>
</evidence>
<dbReference type="OrthoDB" id="9803238at2"/>
<feature type="binding site" evidence="9">
    <location>
        <begin position="258"/>
        <end position="262"/>
    </location>
    <ligand>
        <name>substrate</name>
    </ligand>
</feature>
<dbReference type="SUPFAM" id="SSF48179">
    <property type="entry name" value="6-phosphogluconate dehydrogenase C-terminal domain-like"/>
    <property type="match status" value="1"/>
</dbReference>
<dbReference type="PANTHER" id="PTHR43750:SF1">
    <property type="entry name" value="GDP-MANNOSE 6-DEHYDROGENASE"/>
    <property type="match status" value="1"/>
</dbReference>
<dbReference type="AlphaFoldDB" id="A0A1E5XS05"/>
<dbReference type="NCBIfam" id="TIGR03026">
    <property type="entry name" value="NDP-sugDHase"/>
    <property type="match status" value="1"/>
</dbReference>
<dbReference type="PANTHER" id="PTHR43750">
    <property type="entry name" value="UDP-GLUCOSE 6-DEHYDROGENASE TUAD"/>
    <property type="match status" value="1"/>
</dbReference>
<dbReference type="RefSeq" id="WP_069909446.1">
    <property type="nucleotide sequence ID" value="NZ_LAJE02000160.1"/>
</dbReference>
<protein>
    <recommendedName>
        <fullName evidence="3 7">UDP-glucose 6-dehydrogenase</fullName>
        <ecNumber evidence="3 7">1.1.1.22</ecNumber>
    </recommendedName>
</protein>
<dbReference type="Gene3D" id="3.40.50.720">
    <property type="entry name" value="NAD(P)-binding Rossmann-like Domain"/>
    <property type="match status" value="2"/>
</dbReference>
<organism evidence="12 13">
    <name type="scientific">Devosia insulae DS-56</name>
    <dbReference type="NCBI Taxonomy" id="1116389"/>
    <lineage>
        <taxon>Bacteria</taxon>
        <taxon>Pseudomonadati</taxon>
        <taxon>Pseudomonadota</taxon>
        <taxon>Alphaproteobacteria</taxon>
        <taxon>Hyphomicrobiales</taxon>
        <taxon>Devosiaceae</taxon>
        <taxon>Devosia</taxon>
    </lineage>
</organism>
<dbReference type="PIRSF" id="PIRSF500134">
    <property type="entry name" value="UDPglc_DH_bac"/>
    <property type="match status" value="1"/>
</dbReference>
<evidence type="ECO:0000256" key="10">
    <source>
        <dbReference type="PIRSR" id="PIRSR500134-3"/>
    </source>
</evidence>
<dbReference type="EMBL" id="LAJE02000160">
    <property type="protein sequence ID" value="OEO31387.1"/>
    <property type="molecule type" value="Genomic_DNA"/>
</dbReference>
<evidence type="ECO:0000256" key="8">
    <source>
        <dbReference type="PIRSR" id="PIRSR500134-1"/>
    </source>
</evidence>
<evidence type="ECO:0000256" key="2">
    <source>
        <dbReference type="ARBA" id="ARBA00006601"/>
    </source>
</evidence>
<feature type="binding site" evidence="10">
    <location>
        <position position="272"/>
    </location>
    <ligand>
        <name>NAD(+)</name>
        <dbReference type="ChEBI" id="CHEBI:57540"/>
    </ligand>
</feature>
<dbReference type="SMART" id="SM00984">
    <property type="entry name" value="UDPG_MGDP_dh_C"/>
    <property type="match status" value="1"/>
</dbReference>
<feature type="binding site" evidence="10">
    <location>
        <position position="87"/>
    </location>
    <ligand>
        <name>NAD(+)</name>
        <dbReference type="ChEBI" id="CHEBI:57540"/>
    </ligand>
</feature>
<gene>
    <name evidence="12" type="ORF">VW23_016585</name>
</gene>
<dbReference type="Pfam" id="PF03720">
    <property type="entry name" value="UDPG_MGDP_dh_C"/>
    <property type="match status" value="1"/>
</dbReference>
<dbReference type="Pfam" id="PF03721">
    <property type="entry name" value="UDPG_MGDP_dh_N"/>
    <property type="match status" value="1"/>
</dbReference>
<dbReference type="PROSITE" id="PS51257">
    <property type="entry name" value="PROKAR_LIPOPROTEIN"/>
    <property type="match status" value="1"/>
</dbReference>
<feature type="binding site" evidence="10">
    <location>
        <position position="31"/>
    </location>
    <ligand>
        <name>NAD(+)</name>
        <dbReference type="ChEBI" id="CHEBI:57540"/>
    </ligand>
</feature>
<reference evidence="12 13" key="1">
    <citation type="journal article" date="2015" name="Genome Announc.">
        <title>Genome Assemblies of Three Soil-Associated Devosia species: D. insulae, D. limi, and D. soli.</title>
        <authorList>
            <person name="Hassan Y.I."/>
            <person name="Lepp D."/>
            <person name="Zhou T."/>
        </authorList>
    </citation>
    <scope>NUCLEOTIDE SEQUENCE [LARGE SCALE GENOMIC DNA]</scope>
    <source>
        <strain evidence="12 13">DS-56</strain>
    </source>
</reference>